<dbReference type="AlphaFoldDB" id="A0A6C0RCW1"/>
<proteinExistence type="predicted"/>
<dbReference type="Proteomes" id="UP000474630">
    <property type="component" value="Chromosome"/>
</dbReference>
<feature type="binding site" evidence="1">
    <location>
        <position position="77"/>
    </location>
    <ligand>
        <name>a divalent metal cation</name>
        <dbReference type="ChEBI" id="CHEBI:60240"/>
        <label>1</label>
    </ligand>
</feature>
<protein>
    <submittedName>
        <fullName evidence="2">TatD family hydrolase</fullName>
    </submittedName>
</protein>
<feature type="binding site" evidence="1">
    <location>
        <position position="112"/>
    </location>
    <ligand>
        <name>a divalent metal cation</name>
        <dbReference type="ChEBI" id="CHEBI:60240"/>
        <label>2</label>
    </ligand>
</feature>
<dbReference type="GO" id="GO:0016788">
    <property type="term" value="F:hydrolase activity, acting on ester bonds"/>
    <property type="evidence" value="ECO:0007669"/>
    <property type="project" value="InterPro"/>
</dbReference>
<dbReference type="PANTHER" id="PTHR47176:SF1">
    <property type="entry name" value="OS04G0577500 PROTEIN"/>
    <property type="match status" value="1"/>
</dbReference>
<keyword evidence="2" id="KW-0378">Hydrolase</keyword>
<dbReference type="KEGG" id="drc:G0Q07_11640"/>
<feature type="binding site" evidence="1">
    <location>
        <position position="185"/>
    </location>
    <ligand>
        <name>a divalent metal cation</name>
        <dbReference type="ChEBI" id="CHEBI:60240"/>
        <label>1</label>
    </ligand>
</feature>
<keyword evidence="3" id="KW-1185">Reference proteome</keyword>
<dbReference type="SUPFAM" id="SSF51556">
    <property type="entry name" value="Metallo-dependent hydrolases"/>
    <property type="match status" value="1"/>
</dbReference>
<sequence>MSSIPYINIHTHPLHKEADSITVQNIFPGDGFAAFSGRNFYSVGLHPWHLGTKNQNNEAMQMVEEALEFDHVIFVGEAGLDKINGGDFIEQQRVFEAHAVMAEEYECPLIIHCVKAMNEVVELRNKMNPVLPWIMHGYNGSLEFTKQLEEKGFLFSFGKNLFRENSKAVKSFKYLPLNKIFFETDELDSDVDAIYEQAASLKELPIEKLKEAVWKNFNQIENSLIPGRI</sequence>
<dbReference type="Gene3D" id="3.20.20.140">
    <property type="entry name" value="Metal-dependent hydrolases"/>
    <property type="match status" value="1"/>
</dbReference>
<feature type="binding site" evidence="1">
    <location>
        <position position="136"/>
    </location>
    <ligand>
        <name>a divalent metal cation</name>
        <dbReference type="ChEBI" id="CHEBI:60240"/>
        <label>2</label>
    </ligand>
</feature>
<accession>A0A6C0RCW1</accession>
<keyword evidence="1" id="KW-0479">Metal-binding</keyword>
<dbReference type="InterPro" id="IPR032466">
    <property type="entry name" value="Metal_Hydrolase"/>
</dbReference>
<name>A0A6C0RCW1_9BACT</name>
<evidence type="ECO:0000313" key="3">
    <source>
        <dbReference type="Proteomes" id="UP000474630"/>
    </source>
</evidence>
<organism evidence="2 3">
    <name type="scientific">Draconibacterium halophilum</name>
    <dbReference type="NCBI Taxonomy" id="2706887"/>
    <lineage>
        <taxon>Bacteria</taxon>
        <taxon>Pseudomonadati</taxon>
        <taxon>Bacteroidota</taxon>
        <taxon>Bacteroidia</taxon>
        <taxon>Marinilabiliales</taxon>
        <taxon>Prolixibacteraceae</taxon>
        <taxon>Draconibacterium</taxon>
    </lineage>
</organism>
<dbReference type="EMBL" id="CP048409">
    <property type="protein sequence ID" value="QIA08324.1"/>
    <property type="molecule type" value="Genomic_DNA"/>
</dbReference>
<evidence type="ECO:0000313" key="2">
    <source>
        <dbReference type="EMBL" id="QIA08324.1"/>
    </source>
</evidence>
<dbReference type="RefSeq" id="WP_163346244.1">
    <property type="nucleotide sequence ID" value="NZ_CP048409.1"/>
</dbReference>
<gene>
    <name evidence="2" type="ORF">G0Q07_11640</name>
</gene>
<evidence type="ECO:0000256" key="1">
    <source>
        <dbReference type="PIRSR" id="PIRSR005902-1"/>
    </source>
</evidence>
<dbReference type="PANTHER" id="PTHR47176">
    <property type="entry name" value="OSJNBA0020J04.13 PROTEIN"/>
    <property type="match status" value="1"/>
</dbReference>
<dbReference type="GO" id="GO:0046872">
    <property type="term" value="F:metal ion binding"/>
    <property type="evidence" value="ECO:0007669"/>
    <property type="project" value="UniProtKB-KW"/>
</dbReference>
<dbReference type="InterPro" id="IPR001130">
    <property type="entry name" value="TatD-like"/>
</dbReference>
<reference evidence="2 3" key="1">
    <citation type="submission" date="2020-02" db="EMBL/GenBank/DDBJ databases">
        <title>Genome sequencing for Draconibacterium sp. strain M1.</title>
        <authorList>
            <person name="Park S.-J."/>
        </authorList>
    </citation>
    <scope>NUCLEOTIDE SEQUENCE [LARGE SCALE GENOMIC DNA]</scope>
    <source>
        <strain evidence="2 3">M1</strain>
    </source>
</reference>
<dbReference type="Pfam" id="PF01026">
    <property type="entry name" value="TatD_DNase"/>
    <property type="match status" value="1"/>
</dbReference>